<evidence type="ECO:0000259" key="2">
    <source>
        <dbReference type="Pfam" id="PF07978"/>
    </source>
</evidence>
<protein>
    <submittedName>
        <fullName evidence="3">NIPSNAP protein</fullName>
    </submittedName>
</protein>
<dbReference type="RefSeq" id="WP_092894253.1">
    <property type="nucleotide sequence ID" value="NZ_FOKK01000001.1"/>
</dbReference>
<feature type="chain" id="PRO_5011514889" evidence="1">
    <location>
        <begin position="25"/>
        <end position="259"/>
    </location>
</feature>
<dbReference type="EMBL" id="FOKK01000001">
    <property type="protein sequence ID" value="SFA74549.1"/>
    <property type="molecule type" value="Genomic_DNA"/>
</dbReference>
<dbReference type="STRING" id="237018.SAMN04489723_101147"/>
<accession>A0A1I0VDM8</accession>
<feature type="signal peptide" evidence="1">
    <location>
        <begin position="1"/>
        <end position="24"/>
    </location>
</feature>
<evidence type="ECO:0000313" key="3">
    <source>
        <dbReference type="EMBL" id="SFA74549.1"/>
    </source>
</evidence>
<sequence length="259" mass="29684">MKVRKLIPLGFIALCFFMSSNLFAQKRDFYELRTYHIENAEQEAMLDDYLSKAFIPAAHKNGIAKVGVFKPIASQPDAGTKVYLFIPFKSMDEYLALEGKLAKDQTYQTAGSAYINAAFDKPPYKRIESSVLQAMTGQPKFAESELTNAKKDRVYELRSYEGPTERLYKQKVKMFNSGEMDIFSRINCSPIFYAETIAGANMPNLVYMTTHENMEIRNEHWKVFGADAAWKGMKDLPEYQNTVSRNDTRLLYPAEYSDL</sequence>
<dbReference type="InterPro" id="IPR011008">
    <property type="entry name" value="Dimeric_a/b-barrel"/>
</dbReference>
<dbReference type="Pfam" id="PF07978">
    <property type="entry name" value="NIPSNAP"/>
    <property type="match status" value="2"/>
</dbReference>
<organism evidence="3 4">
    <name type="scientific">Algoriphagus aquimarinus</name>
    <dbReference type="NCBI Taxonomy" id="237018"/>
    <lineage>
        <taxon>Bacteria</taxon>
        <taxon>Pseudomonadati</taxon>
        <taxon>Bacteroidota</taxon>
        <taxon>Cytophagia</taxon>
        <taxon>Cytophagales</taxon>
        <taxon>Cyclobacteriaceae</taxon>
        <taxon>Algoriphagus</taxon>
    </lineage>
</organism>
<reference evidence="3 4" key="1">
    <citation type="submission" date="2016-10" db="EMBL/GenBank/DDBJ databases">
        <authorList>
            <person name="de Groot N.N."/>
        </authorList>
    </citation>
    <scope>NUCLEOTIDE SEQUENCE [LARGE SCALE GENOMIC DNA]</scope>
    <source>
        <strain evidence="3 4">DSM 23399</strain>
    </source>
</reference>
<name>A0A1I0VDM8_9BACT</name>
<feature type="domain" description="NIPSNAP" evidence="2">
    <location>
        <begin position="30"/>
        <end position="108"/>
    </location>
</feature>
<dbReference type="Proteomes" id="UP000198790">
    <property type="component" value="Unassembled WGS sequence"/>
</dbReference>
<dbReference type="SUPFAM" id="SSF54909">
    <property type="entry name" value="Dimeric alpha+beta barrel"/>
    <property type="match status" value="2"/>
</dbReference>
<evidence type="ECO:0000256" key="1">
    <source>
        <dbReference type="SAM" id="SignalP"/>
    </source>
</evidence>
<dbReference type="InterPro" id="IPR012577">
    <property type="entry name" value="NIPSNAP"/>
</dbReference>
<proteinExistence type="predicted"/>
<dbReference type="AlphaFoldDB" id="A0A1I0VDM8"/>
<feature type="domain" description="NIPSNAP" evidence="2">
    <location>
        <begin position="155"/>
        <end position="257"/>
    </location>
</feature>
<keyword evidence="4" id="KW-1185">Reference proteome</keyword>
<evidence type="ECO:0000313" key="4">
    <source>
        <dbReference type="Proteomes" id="UP000198790"/>
    </source>
</evidence>
<keyword evidence="1" id="KW-0732">Signal</keyword>
<dbReference type="OrthoDB" id="192769at2"/>
<dbReference type="Gene3D" id="3.30.70.100">
    <property type="match status" value="2"/>
</dbReference>
<gene>
    <name evidence="3" type="ORF">SAMN04489723_101147</name>
</gene>